<evidence type="ECO:0000313" key="1">
    <source>
        <dbReference type="EMBL" id="MEL0654605.1"/>
    </source>
</evidence>
<evidence type="ECO:0000313" key="2">
    <source>
        <dbReference type="Proteomes" id="UP001371391"/>
    </source>
</evidence>
<dbReference type="RefSeq" id="WP_341601995.1">
    <property type="nucleotide sequence ID" value="NZ_JBAKAW010000005.1"/>
</dbReference>
<gene>
    <name evidence="1" type="ORF">V6257_06180</name>
</gene>
<dbReference type="EMBL" id="JBAKAW010000005">
    <property type="protein sequence ID" value="MEL0654605.1"/>
    <property type="molecule type" value="Genomic_DNA"/>
</dbReference>
<dbReference type="SUPFAM" id="SSF48239">
    <property type="entry name" value="Terpenoid cyclases/Protein prenyltransferases"/>
    <property type="match status" value="1"/>
</dbReference>
<dbReference type="Proteomes" id="UP001371391">
    <property type="component" value="Unassembled WGS sequence"/>
</dbReference>
<proteinExistence type="predicted"/>
<protein>
    <submittedName>
        <fullName evidence="1">Aspartate-semialdehyde dehydrogenase</fullName>
    </submittedName>
</protein>
<reference evidence="1 2" key="1">
    <citation type="submission" date="2024-02" db="EMBL/GenBank/DDBJ databases">
        <title>Bacteria isolated from the canopy kelp, Nereocystis luetkeana.</title>
        <authorList>
            <person name="Pfister C.A."/>
            <person name="Younker I.T."/>
            <person name="Light S.H."/>
        </authorList>
    </citation>
    <scope>NUCLEOTIDE SEQUENCE [LARGE SCALE GENOMIC DNA]</scope>
    <source>
        <strain evidence="1 2">TI.1.03</strain>
    </source>
</reference>
<dbReference type="Gene3D" id="1.50.10.20">
    <property type="match status" value="1"/>
</dbReference>
<comment type="caution">
    <text evidence="1">The sequence shown here is derived from an EMBL/GenBank/DDBJ whole genome shotgun (WGS) entry which is preliminary data.</text>
</comment>
<organism evidence="1 2">
    <name type="scientific">Pseudoalteromonas issachenkonii</name>
    <dbReference type="NCBI Taxonomy" id="152297"/>
    <lineage>
        <taxon>Bacteria</taxon>
        <taxon>Pseudomonadati</taxon>
        <taxon>Pseudomonadota</taxon>
        <taxon>Gammaproteobacteria</taxon>
        <taxon>Alteromonadales</taxon>
        <taxon>Pseudoalteromonadaceae</taxon>
        <taxon>Pseudoalteromonas</taxon>
    </lineage>
</organism>
<dbReference type="InterPro" id="IPR008930">
    <property type="entry name" value="Terpenoid_cyclase/PrenylTrfase"/>
</dbReference>
<sequence length="398" mass="45841">MKTSSYECKELILAEAKKNDFAGQDPFDGLNSQLFDVFPRLKTGLFGLAFIQLNKRLAFNIRPLLRVPKMRNPKGIGLFILGLIEDYKGTSDKKYLTEAIALADWLLSQQSDQALWEHSCWGYHFDWNARAFYVPKGKPNVITTIYVAQALYALSEITGSTKYSEVAIDSAHFIVKTLYTELDGRTFFAYIPGESAFVHNANLWGAAWVAKVAAITDNDYYRQLSIKAAKQTVSEQSSDGSWVYGSRHHHQFIDGFHTGYNLEALRMLSDALKIDVFDASINLGLQYYKKHLFEDDGTAKYYNTNRYPLDMHSVSQAIFTLIKVGRTAEDMAMAEKIINRSIEILYLPKKQHFIYQKNKYFTNKIDYIRWTQAWVYYSFAYFNHQKNQSENNTLYNGL</sequence>
<keyword evidence="2" id="KW-1185">Reference proteome</keyword>
<accession>A0ABU9GYD4</accession>
<name>A0ABU9GYD4_9GAMM</name>